<protein>
    <submittedName>
        <fullName evidence="1">Uncharacterized protein</fullName>
    </submittedName>
</protein>
<dbReference type="Proteomes" id="UP001301958">
    <property type="component" value="Unassembled WGS sequence"/>
</dbReference>
<reference evidence="1" key="1">
    <citation type="journal article" date="2023" name="Mol. Phylogenet. Evol.">
        <title>Genome-scale phylogeny and comparative genomics of the fungal order Sordariales.</title>
        <authorList>
            <person name="Hensen N."/>
            <person name="Bonometti L."/>
            <person name="Westerberg I."/>
            <person name="Brannstrom I.O."/>
            <person name="Guillou S."/>
            <person name="Cros-Aarteil S."/>
            <person name="Calhoun S."/>
            <person name="Haridas S."/>
            <person name="Kuo A."/>
            <person name="Mondo S."/>
            <person name="Pangilinan J."/>
            <person name="Riley R."/>
            <person name="LaButti K."/>
            <person name="Andreopoulos B."/>
            <person name="Lipzen A."/>
            <person name="Chen C."/>
            <person name="Yan M."/>
            <person name="Daum C."/>
            <person name="Ng V."/>
            <person name="Clum A."/>
            <person name="Steindorff A."/>
            <person name="Ohm R.A."/>
            <person name="Martin F."/>
            <person name="Silar P."/>
            <person name="Natvig D.O."/>
            <person name="Lalanne C."/>
            <person name="Gautier V."/>
            <person name="Ament-Velasquez S.L."/>
            <person name="Kruys A."/>
            <person name="Hutchinson M.I."/>
            <person name="Powell A.J."/>
            <person name="Barry K."/>
            <person name="Miller A.N."/>
            <person name="Grigoriev I.V."/>
            <person name="Debuchy R."/>
            <person name="Gladieux P."/>
            <person name="Hiltunen Thoren M."/>
            <person name="Johannesson H."/>
        </authorList>
    </citation>
    <scope>NUCLEOTIDE SEQUENCE</scope>
    <source>
        <strain evidence="1">CBS 990.96</strain>
    </source>
</reference>
<gene>
    <name evidence="1" type="ORF">QBC38DRAFT_541813</name>
</gene>
<keyword evidence="2" id="KW-1185">Reference proteome</keyword>
<comment type="caution">
    <text evidence="1">The sequence shown here is derived from an EMBL/GenBank/DDBJ whole genome shotgun (WGS) entry which is preliminary data.</text>
</comment>
<sequence length="187" mass="21603">MARANQIEGRGAPLLNSRVTAKLWSHYCSVKGEDVFMAWDEPSIYPKAEDRKRGAVCHFGCGARVQDTTILYDSSGKRIEMVCGGNEMGRDRYKLWWMLCCKCHRYEANGLGDNYPRIQKIVGKNCCDHCKDVNLDYHACRGQRRGERGGCLAYNKWGEVVKYMNSDVLPENSIFLRDPWNPRQWPW</sequence>
<evidence type="ECO:0000313" key="2">
    <source>
        <dbReference type="Proteomes" id="UP001301958"/>
    </source>
</evidence>
<dbReference type="AlphaFoldDB" id="A0AAN7BX65"/>
<dbReference type="EMBL" id="MU865294">
    <property type="protein sequence ID" value="KAK4231117.1"/>
    <property type="molecule type" value="Genomic_DNA"/>
</dbReference>
<name>A0AAN7BX65_9PEZI</name>
<proteinExistence type="predicted"/>
<reference evidence="1" key="2">
    <citation type="submission" date="2023-05" db="EMBL/GenBank/DDBJ databases">
        <authorList>
            <consortium name="Lawrence Berkeley National Laboratory"/>
            <person name="Steindorff A."/>
            <person name="Hensen N."/>
            <person name="Bonometti L."/>
            <person name="Westerberg I."/>
            <person name="Brannstrom I.O."/>
            <person name="Guillou S."/>
            <person name="Cros-Aarteil S."/>
            <person name="Calhoun S."/>
            <person name="Haridas S."/>
            <person name="Kuo A."/>
            <person name="Mondo S."/>
            <person name="Pangilinan J."/>
            <person name="Riley R."/>
            <person name="Labutti K."/>
            <person name="Andreopoulos B."/>
            <person name="Lipzen A."/>
            <person name="Chen C."/>
            <person name="Yanf M."/>
            <person name="Daum C."/>
            <person name="Ng V."/>
            <person name="Clum A."/>
            <person name="Ohm R."/>
            <person name="Martin F."/>
            <person name="Silar P."/>
            <person name="Natvig D."/>
            <person name="Lalanne C."/>
            <person name="Gautier V."/>
            <person name="Ament-Velasquez S.L."/>
            <person name="Kruys A."/>
            <person name="Hutchinson M.I."/>
            <person name="Powell A.J."/>
            <person name="Barry K."/>
            <person name="Miller A.N."/>
            <person name="Grigoriev I.V."/>
            <person name="Debuchy R."/>
            <person name="Gladieux P."/>
            <person name="Thoren M.H."/>
            <person name="Johannesson H."/>
        </authorList>
    </citation>
    <scope>NUCLEOTIDE SEQUENCE</scope>
    <source>
        <strain evidence="1">CBS 990.96</strain>
    </source>
</reference>
<accession>A0AAN7BX65</accession>
<organism evidence="1 2">
    <name type="scientific">Podospora fimiseda</name>
    <dbReference type="NCBI Taxonomy" id="252190"/>
    <lineage>
        <taxon>Eukaryota</taxon>
        <taxon>Fungi</taxon>
        <taxon>Dikarya</taxon>
        <taxon>Ascomycota</taxon>
        <taxon>Pezizomycotina</taxon>
        <taxon>Sordariomycetes</taxon>
        <taxon>Sordariomycetidae</taxon>
        <taxon>Sordariales</taxon>
        <taxon>Podosporaceae</taxon>
        <taxon>Podospora</taxon>
    </lineage>
</organism>
<evidence type="ECO:0000313" key="1">
    <source>
        <dbReference type="EMBL" id="KAK4231117.1"/>
    </source>
</evidence>